<reference evidence="12" key="2">
    <citation type="submission" date="2025-09" db="UniProtKB">
        <authorList>
            <consortium name="Ensembl"/>
        </authorList>
    </citation>
    <scope>IDENTIFICATION</scope>
</reference>
<dbReference type="GeneID" id="103745492"/>
<dbReference type="AlphaFoldDB" id="A0A8C6WAK5"/>
<evidence type="ECO:0000256" key="5">
    <source>
        <dbReference type="ARBA" id="ARBA00022968"/>
    </source>
</evidence>
<organism evidence="12 13">
    <name type="scientific">Nannospalax galili</name>
    <name type="common">Northern Israeli blind subterranean mole rat</name>
    <name type="synonym">Spalax galili</name>
    <dbReference type="NCBI Taxonomy" id="1026970"/>
    <lineage>
        <taxon>Eukaryota</taxon>
        <taxon>Metazoa</taxon>
        <taxon>Chordata</taxon>
        <taxon>Craniata</taxon>
        <taxon>Vertebrata</taxon>
        <taxon>Euteleostomi</taxon>
        <taxon>Mammalia</taxon>
        <taxon>Eutheria</taxon>
        <taxon>Euarchontoglires</taxon>
        <taxon>Glires</taxon>
        <taxon>Rodentia</taxon>
        <taxon>Myomorpha</taxon>
        <taxon>Muroidea</taxon>
        <taxon>Spalacidae</taxon>
        <taxon>Spalacinae</taxon>
        <taxon>Nannospalax</taxon>
    </lineage>
</organism>
<dbReference type="Ensembl" id="ENSNGAT00000025724.1">
    <property type="protein sequence ID" value="ENSNGAP00000020057.1"/>
    <property type="gene ID" value="ENSNGAG00000019684.1"/>
</dbReference>
<evidence type="ECO:0000256" key="3">
    <source>
        <dbReference type="ARBA" id="ARBA00022692"/>
    </source>
</evidence>
<evidence type="ECO:0000256" key="10">
    <source>
        <dbReference type="SAM" id="Phobius"/>
    </source>
</evidence>
<protein>
    <submittedName>
        <fullName evidence="12">C-type lectin domain family 2 member D11</fullName>
    </submittedName>
</protein>
<dbReference type="GO" id="GO:0030246">
    <property type="term" value="F:carbohydrate binding"/>
    <property type="evidence" value="ECO:0007669"/>
    <property type="project" value="UniProtKB-KW"/>
</dbReference>
<dbReference type="SUPFAM" id="SSF56436">
    <property type="entry name" value="C-type lectin-like"/>
    <property type="match status" value="1"/>
</dbReference>
<evidence type="ECO:0000313" key="12">
    <source>
        <dbReference type="Ensembl" id="ENSNGAP00000020057.1"/>
    </source>
</evidence>
<dbReference type="PROSITE" id="PS50041">
    <property type="entry name" value="C_TYPE_LECTIN_2"/>
    <property type="match status" value="1"/>
</dbReference>
<feature type="transmembrane region" description="Helical" evidence="10">
    <location>
        <begin position="43"/>
        <end position="66"/>
    </location>
</feature>
<reference evidence="12" key="1">
    <citation type="submission" date="2025-08" db="UniProtKB">
        <authorList>
            <consortium name="Ensembl"/>
        </authorList>
    </citation>
    <scope>IDENTIFICATION</scope>
</reference>
<name>A0A8C6WAK5_NANGA</name>
<keyword evidence="7 10" id="KW-0472">Membrane</keyword>
<evidence type="ECO:0000256" key="7">
    <source>
        <dbReference type="ARBA" id="ARBA00023136"/>
    </source>
</evidence>
<dbReference type="RefSeq" id="XP_008845639.2">
    <property type="nucleotide sequence ID" value="XM_008847417.3"/>
</dbReference>
<evidence type="ECO:0000313" key="13">
    <source>
        <dbReference type="Proteomes" id="UP000694381"/>
    </source>
</evidence>
<keyword evidence="6 10" id="KW-1133">Transmembrane helix</keyword>
<dbReference type="PANTHER" id="PTHR45710:SF35">
    <property type="entry name" value="C-TYPE LECTIN DOMAIN FAMILY 2 MEMBER D"/>
    <property type="match status" value="1"/>
</dbReference>
<dbReference type="OrthoDB" id="8935730at2759"/>
<dbReference type="PANTHER" id="PTHR45710">
    <property type="entry name" value="C-TYPE LECTIN DOMAIN-CONTAINING PROTEIN 180"/>
    <property type="match status" value="1"/>
</dbReference>
<keyword evidence="13" id="KW-1185">Reference proteome</keyword>
<dbReference type="GeneTree" id="ENSGT00940000163004"/>
<evidence type="ECO:0000256" key="8">
    <source>
        <dbReference type="ARBA" id="ARBA00023157"/>
    </source>
</evidence>
<dbReference type="KEGG" id="ngi:103745492"/>
<keyword evidence="5" id="KW-0735">Signal-anchor</keyword>
<keyword evidence="2" id="KW-1003">Cell membrane</keyword>
<dbReference type="InterPro" id="IPR050828">
    <property type="entry name" value="C-type_lectin/matrix_domain"/>
</dbReference>
<sequence>MSATECMLKTELTSPDGLHEAEKGKKLQRKCLTLASPVTSTKLCLCCLLTTVLTAAVVGLSVALLVRKPEQAISNPIYYPSCPRNWIGFGNKCYYFSEDTRNWTHSENFCMALQAVLAQFENLEDLNFLRRYKGPSDHWIGLHRESSGQPWKWTDNTEYNNTVSIRGVGEHAYLNDNGISSARVYADRKWICSKPNSYILQCQIPSTYF</sequence>
<keyword evidence="8" id="KW-1015">Disulfide bond</keyword>
<dbReference type="CDD" id="cd03593">
    <property type="entry name" value="CLECT_NK_receptors_like"/>
    <property type="match status" value="1"/>
</dbReference>
<dbReference type="InterPro" id="IPR033992">
    <property type="entry name" value="NKR-like_CTLD"/>
</dbReference>
<keyword evidence="3 10" id="KW-0812">Transmembrane</keyword>
<dbReference type="SMART" id="SM00034">
    <property type="entry name" value="CLECT"/>
    <property type="match status" value="1"/>
</dbReference>
<dbReference type="FunFam" id="3.10.100.10:FF:000062">
    <property type="entry name" value="C-type lectin domain family 2 member D"/>
    <property type="match status" value="1"/>
</dbReference>
<dbReference type="InterPro" id="IPR016187">
    <property type="entry name" value="CTDL_fold"/>
</dbReference>
<dbReference type="GO" id="GO:0009897">
    <property type="term" value="C:external side of plasma membrane"/>
    <property type="evidence" value="ECO:0007669"/>
    <property type="project" value="TreeGrafter"/>
</dbReference>
<dbReference type="Proteomes" id="UP000694381">
    <property type="component" value="Unassembled WGS sequence"/>
</dbReference>
<keyword evidence="4" id="KW-0430">Lectin</keyword>
<dbReference type="InterPro" id="IPR016186">
    <property type="entry name" value="C-type_lectin-like/link_sf"/>
</dbReference>
<evidence type="ECO:0000256" key="6">
    <source>
        <dbReference type="ARBA" id="ARBA00022989"/>
    </source>
</evidence>
<dbReference type="OMA" id="CHHIDHE"/>
<evidence type="ECO:0000256" key="2">
    <source>
        <dbReference type="ARBA" id="ARBA00022475"/>
    </source>
</evidence>
<feature type="domain" description="C-type lectin" evidence="11">
    <location>
        <begin position="89"/>
        <end position="190"/>
    </location>
</feature>
<dbReference type="RefSeq" id="XP_029426409.1">
    <property type="nucleotide sequence ID" value="XM_029570549.1"/>
</dbReference>
<proteinExistence type="predicted"/>
<evidence type="ECO:0000256" key="9">
    <source>
        <dbReference type="ARBA" id="ARBA00023180"/>
    </source>
</evidence>
<keyword evidence="9" id="KW-0325">Glycoprotein</keyword>
<dbReference type="GO" id="GO:0046703">
    <property type="term" value="F:natural killer cell lectin-like receptor binding"/>
    <property type="evidence" value="ECO:0007669"/>
    <property type="project" value="TreeGrafter"/>
</dbReference>
<gene>
    <name evidence="12" type="primary">LOC103745492</name>
</gene>
<dbReference type="Pfam" id="PF00059">
    <property type="entry name" value="Lectin_C"/>
    <property type="match status" value="1"/>
</dbReference>
<evidence type="ECO:0000256" key="1">
    <source>
        <dbReference type="ARBA" id="ARBA00004401"/>
    </source>
</evidence>
<accession>A0A8C6WAK5</accession>
<evidence type="ECO:0000256" key="4">
    <source>
        <dbReference type="ARBA" id="ARBA00022734"/>
    </source>
</evidence>
<dbReference type="InterPro" id="IPR001304">
    <property type="entry name" value="C-type_lectin-like"/>
</dbReference>
<comment type="subcellular location">
    <subcellularLocation>
        <location evidence="1">Cell membrane</location>
        <topology evidence="1">Single-pass type II membrane protein</topology>
    </subcellularLocation>
</comment>
<evidence type="ECO:0000259" key="11">
    <source>
        <dbReference type="PROSITE" id="PS50041"/>
    </source>
</evidence>
<dbReference type="Gene3D" id="3.10.100.10">
    <property type="entry name" value="Mannose-Binding Protein A, subunit A"/>
    <property type="match status" value="1"/>
</dbReference>